<dbReference type="KEGG" id="fmu:J7337_002643"/>
<dbReference type="InterPro" id="IPR045864">
    <property type="entry name" value="aa-tRNA-synth_II/BPL/LPL"/>
</dbReference>
<evidence type="ECO:0000256" key="2">
    <source>
        <dbReference type="ARBA" id="ARBA00008226"/>
    </source>
</evidence>
<comment type="subcellular location">
    <subcellularLocation>
        <location evidence="1">Cytoplasm</location>
    </subcellularLocation>
</comment>
<keyword evidence="4" id="KW-0963">Cytoplasm</keyword>
<keyword evidence="8" id="KW-0648">Protein biosynthesis</keyword>
<evidence type="ECO:0000256" key="12">
    <source>
        <dbReference type="ARBA" id="ARBA00058343"/>
    </source>
</evidence>
<gene>
    <name evidence="17" type="primary">HTS1</name>
    <name evidence="17" type="ORF">J7337_002643</name>
</gene>
<dbReference type="GO" id="GO:0005739">
    <property type="term" value="C:mitochondrion"/>
    <property type="evidence" value="ECO:0007669"/>
    <property type="project" value="TreeGrafter"/>
</dbReference>
<sequence length="551" mass="61382">MAPKNKFELKTPKGTKDWEGKDMVIRDHIFNTITQVFKRHGGVTIDTPVFELREILAGKYGEDSKLIYDLADQGGEICSLRYDLTVPFARFLAMNKQIQNIKRYHIAKVYRRDQPAMTKGRMREFYQCDFDIAGTYDPMLPDAEVIRIITEVFEGLGWNGGYTIKLNHRKILDGIFQVCGVPEDKIRTISSAVDKLDKLPWADVRKEMTEEKGLDGDVADRIGEWVVLKGKQDLLEKLQSTESLAANESMKKGMEDLALLFEYLEAFDCLDRVSFDLSLARGLDYYTGLIYEVVTQGSAPEVTPGQENAESKPSKKKGKKGSEDDDRSNDPTVGVGSVAAGGRYDNLVGMFSGKSQIPCVGISFGVDRIFSITKAKMAAEKNAAVRNNDVDVYVMAFGQGYLKERMSVCAKLWESGIKAEFLYKVRPKLPAQFKAAEANGVPFAIFLGEDEVKAGNVKIKEMGLQEGHPEKEGILVSMSDMAKEIKVRLQRKRELDEMTRQAEGLRVVHGIKGDEVKDVEKEVEDANPETTPAAIEATPGTEEPAHSSSTV</sequence>
<feature type="binding site" evidence="14">
    <location>
        <position position="281"/>
    </location>
    <ligand>
        <name>L-histidine</name>
        <dbReference type="ChEBI" id="CHEBI:57595"/>
    </ligand>
</feature>
<keyword evidence="18" id="KW-1185">Reference proteome</keyword>
<evidence type="ECO:0000256" key="4">
    <source>
        <dbReference type="ARBA" id="ARBA00022490"/>
    </source>
</evidence>
<dbReference type="GO" id="GO:0004821">
    <property type="term" value="F:histidine-tRNA ligase activity"/>
    <property type="evidence" value="ECO:0007669"/>
    <property type="project" value="UniProtKB-EC"/>
</dbReference>
<dbReference type="RefSeq" id="XP_044684670.1">
    <property type="nucleotide sequence ID" value="XM_044820370.1"/>
</dbReference>
<dbReference type="GO" id="GO:0005524">
    <property type="term" value="F:ATP binding"/>
    <property type="evidence" value="ECO:0007669"/>
    <property type="project" value="UniProtKB-KW"/>
</dbReference>
<dbReference type="SUPFAM" id="SSF55681">
    <property type="entry name" value="Class II aaRS and biotin synthetases"/>
    <property type="match status" value="1"/>
</dbReference>
<dbReference type="GO" id="GO:0005829">
    <property type="term" value="C:cytosol"/>
    <property type="evidence" value="ECO:0007669"/>
    <property type="project" value="TreeGrafter"/>
</dbReference>
<dbReference type="GO" id="GO:0006427">
    <property type="term" value="P:histidyl-tRNA aminoacylation"/>
    <property type="evidence" value="ECO:0007669"/>
    <property type="project" value="InterPro"/>
</dbReference>
<dbReference type="Proteomes" id="UP000827133">
    <property type="component" value="Unassembled WGS sequence"/>
</dbReference>
<feature type="region of interest" description="Disordered" evidence="15">
    <location>
        <begin position="516"/>
        <end position="551"/>
    </location>
</feature>
<dbReference type="CDD" id="cd00859">
    <property type="entry name" value="HisRS_anticodon"/>
    <property type="match status" value="1"/>
</dbReference>
<feature type="binding site" evidence="14">
    <location>
        <position position="131"/>
    </location>
    <ligand>
        <name>L-histidine</name>
        <dbReference type="ChEBI" id="CHEBI:57595"/>
    </ligand>
</feature>
<dbReference type="HAMAP" id="MF_00127">
    <property type="entry name" value="His_tRNA_synth"/>
    <property type="match status" value="1"/>
</dbReference>
<organism evidence="17 18">
    <name type="scientific">Fusarium musae</name>
    <dbReference type="NCBI Taxonomy" id="1042133"/>
    <lineage>
        <taxon>Eukaryota</taxon>
        <taxon>Fungi</taxon>
        <taxon>Dikarya</taxon>
        <taxon>Ascomycota</taxon>
        <taxon>Pezizomycotina</taxon>
        <taxon>Sordariomycetes</taxon>
        <taxon>Hypocreomycetidae</taxon>
        <taxon>Hypocreales</taxon>
        <taxon>Nectriaceae</taxon>
        <taxon>Fusarium</taxon>
    </lineage>
</organism>
<evidence type="ECO:0000313" key="18">
    <source>
        <dbReference type="Proteomes" id="UP000827133"/>
    </source>
</evidence>
<dbReference type="EMBL" id="JAHBCI010000002">
    <property type="protein sequence ID" value="KAG9505671.1"/>
    <property type="molecule type" value="Genomic_DNA"/>
</dbReference>
<evidence type="ECO:0000256" key="8">
    <source>
        <dbReference type="ARBA" id="ARBA00022917"/>
    </source>
</evidence>
<dbReference type="InterPro" id="IPR033656">
    <property type="entry name" value="HisRS_anticodon"/>
</dbReference>
<evidence type="ECO:0000256" key="11">
    <source>
        <dbReference type="ARBA" id="ARBA00047639"/>
    </source>
</evidence>
<dbReference type="PANTHER" id="PTHR11476">
    <property type="entry name" value="HISTIDYL-TRNA SYNTHETASE"/>
    <property type="match status" value="1"/>
</dbReference>
<evidence type="ECO:0000256" key="15">
    <source>
        <dbReference type="SAM" id="MobiDB-lite"/>
    </source>
</evidence>
<evidence type="ECO:0000256" key="9">
    <source>
        <dbReference type="ARBA" id="ARBA00023146"/>
    </source>
</evidence>
<evidence type="ECO:0000256" key="13">
    <source>
        <dbReference type="ARBA" id="ARBA00067413"/>
    </source>
</evidence>
<dbReference type="InterPro" id="IPR015807">
    <property type="entry name" value="His-tRNA-ligase"/>
</dbReference>
<evidence type="ECO:0000256" key="6">
    <source>
        <dbReference type="ARBA" id="ARBA00022741"/>
    </source>
</evidence>
<dbReference type="PANTHER" id="PTHR11476:SF7">
    <property type="entry name" value="HISTIDINE--TRNA LIGASE"/>
    <property type="match status" value="1"/>
</dbReference>
<dbReference type="InterPro" id="IPR004516">
    <property type="entry name" value="HisRS/HisZ"/>
</dbReference>
<feature type="region of interest" description="Disordered" evidence="15">
    <location>
        <begin position="300"/>
        <end position="337"/>
    </location>
</feature>
<comment type="function">
    <text evidence="12">Catalyzes the aminoacylation of histidyl-tRNA in both the cytoplasm and the mitochondrion.</text>
</comment>
<evidence type="ECO:0000256" key="14">
    <source>
        <dbReference type="PIRSR" id="PIRSR001549-1"/>
    </source>
</evidence>
<name>A0A9P8ISD8_9HYPO</name>
<dbReference type="GO" id="GO:0003723">
    <property type="term" value="F:RNA binding"/>
    <property type="evidence" value="ECO:0007669"/>
    <property type="project" value="TreeGrafter"/>
</dbReference>
<feature type="binding site" evidence="14">
    <location>
        <position position="111"/>
    </location>
    <ligand>
        <name>L-histidine</name>
        <dbReference type="ChEBI" id="CHEBI:57595"/>
    </ligand>
</feature>
<dbReference type="FunFam" id="3.30.930.10:FF:000021">
    <property type="entry name" value="Probable histidine--tRNA ligase, mitochondrial"/>
    <property type="match status" value="1"/>
</dbReference>
<dbReference type="SUPFAM" id="SSF52954">
    <property type="entry name" value="Class II aaRS ABD-related"/>
    <property type="match status" value="1"/>
</dbReference>
<proteinExistence type="inferred from homology"/>
<dbReference type="InterPro" id="IPR004154">
    <property type="entry name" value="Anticodon-bd"/>
</dbReference>
<feature type="domain" description="Aminoacyl-transfer RNA synthetases class-II family profile" evidence="16">
    <location>
        <begin position="14"/>
        <end position="369"/>
    </location>
</feature>
<dbReference type="PIRSF" id="PIRSF001549">
    <property type="entry name" value="His-tRNA_synth"/>
    <property type="match status" value="1"/>
</dbReference>
<dbReference type="AlphaFoldDB" id="A0A9P8ISD8"/>
<protein>
    <recommendedName>
        <fullName evidence="13">Histidine--tRNA ligase, mitochondrial</fullName>
        <ecNumber evidence="3">6.1.1.21</ecNumber>
    </recommendedName>
    <alternativeName>
        <fullName evidence="10">Histidyl-tRNA synthetase</fullName>
    </alternativeName>
</protein>
<dbReference type="GO" id="GO:0032543">
    <property type="term" value="P:mitochondrial translation"/>
    <property type="evidence" value="ECO:0007669"/>
    <property type="project" value="TreeGrafter"/>
</dbReference>
<dbReference type="InterPro" id="IPR041715">
    <property type="entry name" value="HisRS-like_core"/>
</dbReference>
<keyword evidence="6" id="KW-0547">Nucleotide-binding</keyword>
<comment type="caution">
    <text evidence="17">The sequence shown here is derived from an EMBL/GenBank/DDBJ whole genome shotgun (WGS) entry which is preliminary data.</text>
</comment>
<keyword evidence="9 17" id="KW-0030">Aminoacyl-tRNA synthetase</keyword>
<dbReference type="CDD" id="cd00773">
    <property type="entry name" value="HisRS-like_core"/>
    <property type="match status" value="1"/>
</dbReference>
<dbReference type="EC" id="6.1.1.21" evidence="3"/>
<dbReference type="PROSITE" id="PS50862">
    <property type="entry name" value="AA_TRNA_LIGASE_II"/>
    <property type="match status" value="1"/>
</dbReference>
<feature type="binding site" evidence="14">
    <location>
        <position position="127"/>
    </location>
    <ligand>
        <name>L-histidine</name>
        <dbReference type="ChEBI" id="CHEBI:57595"/>
    </ligand>
</feature>
<keyword evidence="7" id="KW-0067">ATP-binding</keyword>
<dbReference type="NCBIfam" id="TIGR00442">
    <property type="entry name" value="hisS"/>
    <property type="match status" value="1"/>
</dbReference>
<evidence type="ECO:0000256" key="10">
    <source>
        <dbReference type="ARBA" id="ARBA00030619"/>
    </source>
</evidence>
<feature type="binding site" evidence="14">
    <location>
        <begin position="83"/>
        <end position="85"/>
    </location>
    <ligand>
        <name>L-histidine</name>
        <dbReference type="ChEBI" id="CHEBI:57595"/>
    </ligand>
</feature>
<dbReference type="InterPro" id="IPR006195">
    <property type="entry name" value="aa-tRNA-synth_II"/>
</dbReference>
<feature type="binding site" evidence="14">
    <location>
        <begin position="285"/>
        <end position="286"/>
    </location>
    <ligand>
        <name>L-histidine</name>
        <dbReference type="ChEBI" id="CHEBI:57595"/>
    </ligand>
</feature>
<keyword evidence="5" id="KW-0436">Ligase</keyword>
<dbReference type="Pfam" id="PF13393">
    <property type="entry name" value="tRNA-synt_His"/>
    <property type="match status" value="1"/>
</dbReference>
<accession>A0A9P8ISD8</accession>
<evidence type="ECO:0000256" key="7">
    <source>
        <dbReference type="ARBA" id="ARBA00022840"/>
    </source>
</evidence>
<comment type="similarity">
    <text evidence="2">Belongs to the class-II aminoacyl-tRNA synthetase family.</text>
</comment>
<dbReference type="Pfam" id="PF03129">
    <property type="entry name" value="HGTP_anticodon"/>
    <property type="match status" value="1"/>
</dbReference>
<dbReference type="GeneID" id="68310500"/>
<comment type="catalytic activity">
    <reaction evidence="11">
        <text>tRNA(His) + L-histidine + ATP = L-histidyl-tRNA(His) + AMP + diphosphate + H(+)</text>
        <dbReference type="Rhea" id="RHEA:17313"/>
        <dbReference type="Rhea" id="RHEA-COMP:9665"/>
        <dbReference type="Rhea" id="RHEA-COMP:9689"/>
        <dbReference type="ChEBI" id="CHEBI:15378"/>
        <dbReference type="ChEBI" id="CHEBI:30616"/>
        <dbReference type="ChEBI" id="CHEBI:33019"/>
        <dbReference type="ChEBI" id="CHEBI:57595"/>
        <dbReference type="ChEBI" id="CHEBI:78442"/>
        <dbReference type="ChEBI" id="CHEBI:78527"/>
        <dbReference type="ChEBI" id="CHEBI:456215"/>
        <dbReference type="EC" id="6.1.1.21"/>
    </reaction>
</comment>
<dbReference type="InterPro" id="IPR036621">
    <property type="entry name" value="Anticodon-bd_dom_sf"/>
</dbReference>
<dbReference type="Gene3D" id="3.30.930.10">
    <property type="entry name" value="Bira Bifunctional Protein, Domain 2"/>
    <property type="match status" value="1"/>
</dbReference>
<evidence type="ECO:0000313" key="17">
    <source>
        <dbReference type="EMBL" id="KAG9505671.1"/>
    </source>
</evidence>
<evidence type="ECO:0000259" key="16">
    <source>
        <dbReference type="PROSITE" id="PS50862"/>
    </source>
</evidence>
<evidence type="ECO:0000256" key="3">
    <source>
        <dbReference type="ARBA" id="ARBA00012815"/>
    </source>
</evidence>
<evidence type="ECO:0000256" key="5">
    <source>
        <dbReference type="ARBA" id="ARBA00022598"/>
    </source>
</evidence>
<dbReference type="Gene3D" id="3.40.50.800">
    <property type="entry name" value="Anticodon-binding domain"/>
    <property type="match status" value="1"/>
</dbReference>
<dbReference type="FunFam" id="3.40.50.800:FF:000015">
    <property type="entry name" value="Histidyl-tRNA synthetase, mitochondrial"/>
    <property type="match status" value="1"/>
</dbReference>
<evidence type="ECO:0000256" key="1">
    <source>
        <dbReference type="ARBA" id="ARBA00004496"/>
    </source>
</evidence>
<reference evidence="17" key="1">
    <citation type="journal article" date="2021" name="Mol. Plant Microbe Interact.">
        <title>Telomere to telomere genome assembly of Fusarium musae F31, causal agent of crown rot disease of banana.</title>
        <authorList>
            <person name="Degradi L."/>
            <person name="Tava V."/>
            <person name="Kunova A."/>
            <person name="Cortesi P."/>
            <person name="Saracchi M."/>
            <person name="Pasquali M."/>
        </authorList>
    </citation>
    <scope>NUCLEOTIDE SEQUENCE</scope>
    <source>
        <strain evidence="17">F31</strain>
    </source>
</reference>